<accession>A0A812NT82</accession>
<comment type="caution">
    <text evidence="1">The sequence shown here is derived from an EMBL/GenBank/DDBJ whole genome shotgun (WGS) entry which is preliminary data.</text>
</comment>
<evidence type="ECO:0000313" key="1">
    <source>
        <dbReference type="EMBL" id="CAE7322960.1"/>
    </source>
</evidence>
<name>A0A812NT82_9DINO</name>
<protein>
    <submittedName>
        <fullName evidence="1">Rab13 protein</fullName>
    </submittedName>
</protein>
<organism evidence="1 2">
    <name type="scientific">Symbiodinium necroappetens</name>
    <dbReference type="NCBI Taxonomy" id="1628268"/>
    <lineage>
        <taxon>Eukaryota</taxon>
        <taxon>Sar</taxon>
        <taxon>Alveolata</taxon>
        <taxon>Dinophyceae</taxon>
        <taxon>Suessiales</taxon>
        <taxon>Symbiodiniaceae</taxon>
        <taxon>Symbiodinium</taxon>
    </lineage>
</organism>
<dbReference type="EMBL" id="CAJNJA010013516">
    <property type="protein sequence ID" value="CAE7322960.1"/>
    <property type="molecule type" value="Genomic_DNA"/>
</dbReference>
<sequence>MPWSLQEPAMRIMAHRLNRRIFCITAEAVSPELLQAGDDLDSTGHAFYTDLYTMIDTLPLPYKLILMDNTFGLGVPLLWKLQSRLKHILAVNTSWVFRLGFVHSSTHKVLADRAASLKTLAEQRDIKGMVKACGDFILAPRPECTIIVEGAVAFERAVADTWHIYNEYEAGLASASDNFWQSLGEADDYTYSATDPRLSHMQPWRPEHSIDIVLAYGSHTPTLAVQDATFNLQEMLPGSLTAVIAQSSWLWQLEGHVLP</sequence>
<dbReference type="Proteomes" id="UP000601435">
    <property type="component" value="Unassembled WGS sequence"/>
</dbReference>
<gene>
    <name evidence="1" type="primary">rab13</name>
    <name evidence="1" type="ORF">SNEC2469_LOCUS8118</name>
</gene>
<dbReference type="AlphaFoldDB" id="A0A812NT82"/>
<reference evidence="1" key="1">
    <citation type="submission" date="2021-02" db="EMBL/GenBank/DDBJ databases">
        <authorList>
            <person name="Dougan E. K."/>
            <person name="Rhodes N."/>
            <person name="Thang M."/>
            <person name="Chan C."/>
        </authorList>
    </citation>
    <scope>NUCLEOTIDE SEQUENCE</scope>
</reference>
<evidence type="ECO:0000313" key="2">
    <source>
        <dbReference type="Proteomes" id="UP000601435"/>
    </source>
</evidence>
<dbReference type="OrthoDB" id="435411at2759"/>
<keyword evidence="2" id="KW-1185">Reference proteome</keyword>
<proteinExistence type="predicted"/>